<feature type="region of interest" description="Disordered" evidence="1">
    <location>
        <begin position="1"/>
        <end position="23"/>
    </location>
</feature>
<evidence type="ECO:0000313" key="2">
    <source>
        <dbReference type="EMBL" id="GGX64601.1"/>
    </source>
</evidence>
<dbReference type="Pfam" id="PF21813">
    <property type="entry name" value="DUF6882"/>
    <property type="match status" value="1"/>
</dbReference>
<keyword evidence="3" id="KW-1185">Reference proteome</keyword>
<gene>
    <name evidence="2" type="ORF">GCM10011309_13510</name>
</gene>
<dbReference type="Proteomes" id="UP000600865">
    <property type="component" value="Unassembled WGS sequence"/>
</dbReference>
<dbReference type="AlphaFoldDB" id="A0A918KIF6"/>
<comment type="caution">
    <text evidence="2">The sequence shown here is derived from an EMBL/GenBank/DDBJ whole genome shotgun (WGS) entry which is preliminary data.</text>
</comment>
<dbReference type="RefSeq" id="WP_189583112.1">
    <property type="nucleotide sequence ID" value="NZ_BMYV01000001.1"/>
</dbReference>
<dbReference type="EMBL" id="BMYV01000001">
    <property type="protein sequence ID" value="GGX64601.1"/>
    <property type="molecule type" value="Genomic_DNA"/>
</dbReference>
<sequence>MFKIFGKKKKGNDGSSTHPTDFEGLVEKGTHHTQALHAAHEGGWGFGRADRFEVDLESNRIQFIFEGDKIASAPLTLIGTWAAASSEFLWGWDHPMCPPADNAAAVAVKAYADAHNIVQLQQRTVSCAGDDGWPLAGIACLLGDLQGVYRTPNGDNLVYFGFGNITLRSIA</sequence>
<evidence type="ECO:0000313" key="3">
    <source>
        <dbReference type="Proteomes" id="UP000600865"/>
    </source>
</evidence>
<protein>
    <submittedName>
        <fullName evidence="2">Uncharacterized protein</fullName>
    </submittedName>
</protein>
<proteinExistence type="predicted"/>
<accession>A0A918KIF6</accession>
<evidence type="ECO:0000256" key="1">
    <source>
        <dbReference type="SAM" id="MobiDB-lite"/>
    </source>
</evidence>
<feature type="compositionally biased region" description="Basic residues" evidence="1">
    <location>
        <begin position="1"/>
        <end position="10"/>
    </location>
</feature>
<dbReference type="InterPro" id="IPR049249">
    <property type="entry name" value="DUF6882"/>
</dbReference>
<name>A0A918KIF6_9PROT</name>
<organism evidence="2 3">
    <name type="scientific">Litorimonas cladophorae</name>
    <dbReference type="NCBI Taxonomy" id="1220491"/>
    <lineage>
        <taxon>Bacteria</taxon>
        <taxon>Pseudomonadati</taxon>
        <taxon>Pseudomonadota</taxon>
        <taxon>Alphaproteobacteria</taxon>
        <taxon>Maricaulales</taxon>
        <taxon>Robiginitomaculaceae</taxon>
    </lineage>
</organism>
<reference evidence="2 3" key="1">
    <citation type="journal article" date="2014" name="Int. J. Syst. Evol. Microbiol.">
        <title>Complete genome sequence of Corynebacterium casei LMG S-19264T (=DSM 44701T), isolated from a smear-ripened cheese.</title>
        <authorList>
            <consortium name="US DOE Joint Genome Institute (JGI-PGF)"/>
            <person name="Walter F."/>
            <person name="Albersmeier A."/>
            <person name="Kalinowski J."/>
            <person name="Ruckert C."/>
        </authorList>
    </citation>
    <scope>NUCLEOTIDE SEQUENCE [LARGE SCALE GENOMIC DNA]</scope>
    <source>
        <strain evidence="2 3">KCTC 23968</strain>
    </source>
</reference>